<accession>A0ABZ3F2L4</accession>
<organism evidence="2 3">
    <name type="scientific">Kineothrix sedimenti</name>
    <dbReference type="NCBI Taxonomy" id="3123317"/>
    <lineage>
        <taxon>Bacteria</taxon>
        <taxon>Bacillati</taxon>
        <taxon>Bacillota</taxon>
        <taxon>Clostridia</taxon>
        <taxon>Lachnospirales</taxon>
        <taxon>Lachnospiraceae</taxon>
        <taxon>Kineothrix</taxon>
    </lineage>
</organism>
<feature type="domain" description="C2185-like N-terminal" evidence="1">
    <location>
        <begin position="4"/>
        <end position="91"/>
    </location>
</feature>
<evidence type="ECO:0000313" key="2">
    <source>
        <dbReference type="EMBL" id="XAH75890.1"/>
    </source>
</evidence>
<keyword evidence="3" id="KW-1185">Reference proteome</keyword>
<gene>
    <name evidence="2" type="ORF">V6984_09085</name>
</gene>
<dbReference type="InterPro" id="IPR037226">
    <property type="entry name" value="CAC2185-like_sf"/>
</dbReference>
<dbReference type="Gene3D" id="3.40.50.720">
    <property type="entry name" value="NAD(P)-binding Rossmann-like Domain"/>
    <property type="match status" value="1"/>
</dbReference>
<dbReference type="RefSeq" id="WP_342759466.1">
    <property type="nucleotide sequence ID" value="NZ_CP146256.1"/>
</dbReference>
<dbReference type="InterPro" id="IPR015037">
    <property type="entry name" value="DUF1919"/>
</dbReference>
<reference evidence="2 3" key="1">
    <citation type="submission" date="2024-02" db="EMBL/GenBank/DDBJ databases">
        <title>Bacterial strain from lacustrine sediment.</title>
        <authorList>
            <person name="Petit C."/>
            <person name="Fadhlaoui K."/>
        </authorList>
    </citation>
    <scope>NUCLEOTIDE SEQUENCE [LARGE SCALE GENOMIC DNA]</scope>
    <source>
        <strain evidence="2 3">IPX-CK</strain>
    </source>
</reference>
<protein>
    <submittedName>
        <fullName evidence="2">DUF1919 domain-containing protein</fullName>
    </submittedName>
</protein>
<evidence type="ECO:0000313" key="3">
    <source>
        <dbReference type="Proteomes" id="UP001451571"/>
    </source>
</evidence>
<proteinExistence type="predicted"/>
<sequence length="307" mass="36081">MAMKKCLVWGAGNEYNLACNQLLFEELKNNLSVEAIISKDKYAKYIDGKLLIDKRDICNYDYDYIIIFNLSRYLDIKKEAIEVGVPENKIINGKVFNIPYFDFKRYCSLVENPVTIISDDCWGGTVYNYLSLKFNSPFINFFTSSIDYIKLLENLDYYLKQELILEEECDIYSCSPSRGSLGFGDNKIIFNFNHHSSFNEAKIDWDKRKVRIHNNNLFIKLTLKNNNDDLLKRFDNLGYRNKVCFVPKPLSYNSTVYLPRYYWENLHNCRVNEIGNLAQYVRSMNSFTKSIDILSMLCGEDNFIREI</sequence>
<dbReference type="SUPFAM" id="SSF142795">
    <property type="entry name" value="CAC2185-like"/>
    <property type="match status" value="1"/>
</dbReference>
<dbReference type="EMBL" id="CP146256">
    <property type="protein sequence ID" value="XAH75890.1"/>
    <property type="molecule type" value="Genomic_DNA"/>
</dbReference>
<name>A0ABZ3F2L4_9FIRM</name>
<evidence type="ECO:0000259" key="1">
    <source>
        <dbReference type="Pfam" id="PF22674"/>
    </source>
</evidence>
<dbReference type="Pfam" id="PF22674">
    <property type="entry name" value="C2185-like_N"/>
    <property type="match status" value="1"/>
</dbReference>
<dbReference type="Proteomes" id="UP001451571">
    <property type="component" value="Chromosome"/>
</dbReference>
<dbReference type="InterPro" id="IPR054601">
    <property type="entry name" value="C2185-like_N"/>
</dbReference>
<dbReference type="Pfam" id="PF08942">
    <property type="entry name" value="DUF1919"/>
    <property type="match status" value="1"/>
</dbReference>